<comment type="caution">
    <text evidence="2">The sequence shown here is derived from an EMBL/GenBank/DDBJ whole genome shotgun (WGS) entry which is preliminary data.</text>
</comment>
<dbReference type="AlphaFoldDB" id="A0A218WB72"/>
<name>A0A218WB72_PUNGR</name>
<dbReference type="InterPro" id="IPR015333">
    <property type="entry name" value="Pollen_allergen_ole-e-6"/>
</dbReference>
<dbReference type="PANTHER" id="PTHR35632">
    <property type="entry name" value="MAJOR POLLEN ALLERGEN OLE E 6-LIKE"/>
    <property type="match status" value="1"/>
</dbReference>
<evidence type="ECO:0000313" key="3">
    <source>
        <dbReference type="Proteomes" id="UP000197138"/>
    </source>
</evidence>
<keyword evidence="1" id="KW-0732">Signal</keyword>
<feature type="chain" id="PRO_5012239653" description="Major pollen allergen Ole e 6-like" evidence="1">
    <location>
        <begin position="27"/>
        <end position="78"/>
    </location>
</feature>
<organism evidence="2 3">
    <name type="scientific">Punica granatum</name>
    <name type="common">Pomegranate</name>
    <dbReference type="NCBI Taxonomy" id="22663"/>
    <lineage>
        <taxon>Eukaryota</taxon>
        <taxon>Viridiplantae</taxon>
        <taxon>Streptophyta</taxon>
        <taxon>Embryophyta</taxon>
        <taxon>Tracheophyta</taxon>
        <taxon>Spermatophyta</taxon>
        <taxon>Magnoliopsida</taxon>
        <taxon>eudicotyledons</taxon>
        <taxon>Gunneridae</taxon>
        <taxon>Pentapetalae</taxon>
        <taxon>rosids</taxon>
        <taxon>malvids</taxon>
        <taxon>Myrtales</taxon>
        <taxon>Lythraceae</taxon>
        <taxon>Punica</taxon>
    </lineage>
</organism>
<dbReference type="SUPFAM" id="SSF111388">
    <property type="entry name" value="Pollen allergen ole e 6"/>
    <property type="match status" value="1"/>
</dbReference>
<evidence type="ECO:0000313" key="2">
    <source>
        <dbReference type="EMBL" id="OWM69342.1"/>
    </source>
</evidence>
<dbReference type="Pfam" id="PF09253">
    <property type="entry name" value="Ole_e_6"/>
    <property type="match status" value="1"/>
</dbReference>
<dbReference type="InterPro" id="IPR036466">
    <property type="entry name" value="Pollen_allergen_ole-e-6_sf"/>
</dbReference>
<dbReference type="Proteomes" id="UP000197138">
    <property type="component" value="Unassembled WGS sequence"/>
</dbReference>
<dbReference type="Gene3D" id="1.10.287.720">
    <property type="entry name" value="Pollen allergen ole e 6"/>
    <property type="match status" value="1"/>
</dbReference>
<gene>
    <name evidence="2" type="ORF">CDL15_Pgr006305</name>
</gene>
<feature type="signal peptide" evidence="1">
    <location>
        <begin position="1"/>
        <end position="26"/>
    </location>
</feature>
<dbReference type="PANTHER" id="PTHR35632:SF1">
    <property type="entry name" value="MAJOR POLLEN ALLERGEN OLE E 6-LIKE"/>
    <property type="match status" value="1"/>
</dbReference>
<evidence type="ECO:0000256" key="1">
    <source>
        <dbReference type="SAM" id="SignalP"/>
    </source>
</evidence>
<protein>
    <recommendedName>
        <fullName evidence="4">Major pollen allergen Ole e 6-like</fullName>
    </recommendedName>
</protein>
<dbReference type="EMBL" id="MTKT01004892">
    <property type="protein sequence ID" value="OWM69342.1"/>
    <property type="molecule type" value="Genomic_DNA"/>
</dbReference>
<sequence length="78" mass="8732">MANKFVTVFLLYIVVVTALHAHEAAADDEKFRSCYNSCYEECIGEGHGTTLCEMKCDNDCSNKEFAGMYTMSCLTLQD</sequence>
<accession>A0A218WB72</accession>
<proteinExistence type="predicted"/>
<reference evidence="3" key="1">
    <citation type="journal article" date="2017" name="Plant J.">
        <title>The pomegranate (Punica granatum L.) genome and the genomics of punicalagin biosynthesis.</title>
        <authorList>
            <person name="Qin G."/>
            <person name="Xu C."/>
            <person name="Ming R."/>
            <person name="Tang H."/>
            <person name="Guyot R."/>
            <person name="Kramer E.M."/>
            <person name="Hu Y."/>
            <person name="Yi X."/>
            <person name="Qi Y."/>
            <person name="Xu X."/>
            <person name="Gao Z."/>
            <person name="Pan H."/>
            <person name="Jian J."/>
            <person name="Tian Y."/>
            <person name="Yue Z."/>
            <person name="Xu Y."/>
        </authorList>
    </citation>
    <scope>NUCLEOTIDE SEQUENCE [LARGE SCALE GENOMIC DNA]</scope>
    <source>
        <strain evidence="3">cv. Dabenzi</strain>
    </source>
</reference>
<evidence type="ECO:0008006" key="4">
    <source>
        <dbReference type="Google" id="ProtNLM"/>
    </source>
</evidence>